<dbReference type="OrthoDB" id="3695248at2759"/>
<evidence type="ECO:0000256" key="2">
    <source>
        <dbReference type="SAM" id="Phobius"/>
    </source>
</evidence>
<evidence type="ECO:0008006" key="6">
    <source>
        <dbReference type="Google" id="ProtNLM"/>
    </source>
</evidence>
<dbReference type="Proteomes" id="UP000800094">
    <property type="component" value="Unassembled WGS sequence"/>
</dbReference>
<keyword evidence="5" id="KW-1185">Reference proteome</keyword>
<evidence type="ECO:0000313" key="5">
    <source>
        <dbReference type="Proteomes" id="UP000800094"/>
    </source>
</evidence>
<evidence type="ECO:0000256" key="3">
    <source>
        <dbReference type="SAM" id="SignalP"/>
    </source>
</evidence>
<accession>A0A6A6HSP2</accession>
<evidence type="ECO:0000313" key="4">
    <source>
        <dbReference type="EMBL" id="KAF2240543.1"/>
    </source>
</evidence>
<organism evidence="4 5">
    <name type="scientific">Trematosphaeria pertusa</name>
    <dbReference type="NCBI Taxonomy" id="390896"/>
    <lineage>
        <taxon>Eukaryota</taxon>
        <taxon>Fungi</taxon>
        <taxon>Dikarya</taxon>
        <taxon>Ascomycota</taxon>
        <taxon>Pezizomycotina</taxon>
        <taxon>Dothideomycetes</taxon>
        <taxon>Pleosporomycetidae</taxon>
        <taxon>Pleosporales</taxon>
        <taxon>Massarineae</taxon>
        <taxon>Trematosphaeriaceae</taxon>
        <taxon>Trematosphaeria</taxon>
    </lineage>
</organism>
<dbReference type="AlphaFoldDB" id="A0A6A6HSP2"/>
<keyword evidence="3" id="KW-0732">Signal</keyword>
<sequence>MLSPVSLSILAAHVFVLGVSAHLDLLDGLPSCWLDCLSNTDDGCDSAKCICDASQSDSYLTSAVECARSECEADGSALDLLFLGPLDLYCSATGEEIPEDTMSSAYACATATAASPSLTTRKVERSTETSEHKTTQGGGSGSTSTLESESTATSAPSSAAASPSQAPETSAPAPTQAQGASSSSASASPTQGTSNSNGNGSPFENMQAGASQWGFSSLVVAMSVIAGLFLRL</sequence>
<feature type="chain" id="PRO_5025584352" description="Extracellular membrane protein CFEM domain-containing protein" evidence="3">
    <location>
        <begin position="22"/>
        <end position="232"/>
    </location>
</feature>
<feature type="compositionally biased region" description="Polar residues" evidence="1">
    <location>
        <begin position="195"/>
        <end position="205"/>
    </location>
</feature>
<feature type="transmembrane region" description="Helical" evidence="2">
    <location>
        <begin position="213"/>
        <end position="230"/>
    </location>
</feature>
<reference evidence="4" key="1">
    <citation type="journal article" date="2020" name="Stud. Mycol.">
        <title>101 Dothideomycetes genomes: a test case for predicting lifestyles and emergence of pathogens.</title>
        <authorList>
            <person name="Haridas S."/>
            <person name="Albert R."/>
            <person name="Binder M."/>
            <person name="Bloem J."/>
            <person name="Labutti K."/>
            <person name="Salamov A."/>
            <person name="Andreopoulos B."/>
            <person name="Baker S."/>
            <person name="Barry K."/>
            <person name="Bills G."/>
            <person name="Bluhm B."/>
            <person name="Cannon C."/>
            <person name="Castanera R."/>
            <person name="Culley D."/>
            <person name="Daum C."/>
            <person name="Ezra D."/>
            <person name="Gonzalez J."/>
            <person name="Henrissat B."/>
            <person name="Kuo A."/>
            <person name="Liang C."/>
            <person name="Lipzen A."/>
            <person name="Lutzoni F."/>
            <person name="Magnuson J."/>
            <person name="Mondo S."/>
            <person name="Nolan M."/>
            <person name="Ohm R."/>
            <person name="Pangilinan J."/>
            <person name="Park H.-J."/>
            <person name="Ramirez L."/>
            <person name="Alfaro M."/>
            <person name="Sun H."/>
            <person name="Tritt A."/>
            <person name="Yoshinaga Y."/>
            <person name="Zwiers L.-H."/>
            <person name="Turgeon B."/>
            <person name="Goodwin S."/>
            <person name="Spatafora J."/>
            <person name="Crous P."/>
            <person name="Grigoriev I."/>
        </authorList>
    </citation>
    <scope>NUCLEOTIDE SEQUENCE</scope>
    <source>
        <strain evidence="4">CBS 122368</strain>
    </source>
</reference>
<feature type="compositionally biased region" description="Low complexity" evidence="1">
    <location>
        <begin position="142"/>
        <end position="194"/>
    </location>
</feature>
<evidence type="ECO:0000256" key="1">
    <source>
        <dbReference type="SAM" id="MobiDB-lite"/>
    </source>
</evidence>
<dbReference type="RefSeq" id="XP_033675547.1">
    <property type="nucleotide sequence ID" value="XM_033830643.1"/>
</dbReference>
<protein>
    <recommendedName>
        <fullName evidence="6">Extracellular membrane protein CFEM domain-containing protein</fullName>
    </recommendedName>
</protein>
<feature type="region of interest" description="Disordered" evidence="1">
    <location>
        <begin position="117"/>
        <end position="205"/>
    </location>
</feature>
<keyword evidence="2" id="KW-0812">Transmembrane</keyword>
<feature type="compositionally biased region" description="Basic and acidic residues" evidence="1">
    <location>
        <begin position="121"/>
        <end position="134"/>
    </location>
</feature>
<proteinExistence type="predicted"/>
<feature type="signal peptide" evidence="3">
    <location>
        <begin position="1"/>
        <end position="21"/>
    </location>
</feature>
<name>A0A6A6HSP2_9PLEO</name>
<dbReference type="EMBL" id="ML987217">
    <property type="protein sequence ID" value="KAF2240543.1"/>
    <property type="molecule type" value="Genomic_DNA"/>
</dbReference>
<gene>
    <name evidence="4" type="ORF">BU26DRAFT_526007</name>
</gene>
<keyword evidence="2" id="KW-0472">Membrane</keyword>
<keyword evidence="2" id="KW-1133">Transmembrane helix</keyword>
<dbReference type="GeneID" id="54583973"/>